<evidence type="ECO:0000256" key="6">
    <source>
        <dbReference type="ARBA" id="ARBA00023054"/>
    </source>
</evidence>
<dbReference type="PANTHER" id="PTHR34644:SF2">
    <property type="entry name" value="SINGLE-PASS MEMBRANE AND COILED-COIL DOMAIN-CONTAINING PROTEIN 4"/>
    <property type="match status" value="1"/>
</dbReference>
<evidence type="ECO:0000256" key="2">
    <source>
        <dbReference type="ARBA" id="ARBA00009202"/>
    </source>
</evidence>
<feature type="coiled-coil region" evidence="8">
    <location>
        <begin position="36"/>
        <end position="70"/>
    </location>
</feature>
<evidence type="ECO:0000256" key="3">
    <source>
        <dbReference type="ARBA" id="ARBA00017028"/>
    </source>
</evidence>
<organism evidence="10 11">
    <name type="scientific">Drosophila navojoa</name>
    <name type="common">Fruit fly</name>
    <dbReference type="NCBI Taxonomy" id="7232"/>
    <lineage>
        <taxon>Eukaryota</taxon>
        <taxon>Metazoa</taxon>
        <taxon>Ecdysozoa</taxon>
        <taxon>Arthropoda</taxon>
        <taxon>Hexapoda</taxon>
        <taxon>Insecta</taxon>
        <taxon>Pterygota</taxon>
        <taxon>Neoptera</taxon>
        <taxon>Endopterygota</taxon>
        <taxon>Diptera</taxon>
        <taxon>Brachycera</taxon>
        <taxon>Muscomorpha</taxon>
        <taxon>Ephydroidea</taxon>
        <taxon>Drosophilidae</taxon>
        <taxon>Drosophila</taxon>
    </lineage>
</organism>
<accession>A0A484BAZ6</accession>
<reference evidence="10 11" key="1">
    <citation type="journal article" date="2019" name="J. Hered.">
        <title>An Improved Genome Assembly for Drosophila navojoa, the Basal Species in the mojavensis Cluster.</title>
        <authorList>
            <person name="Vanderlinde T."/>
            <person name="Dupim E.G."/>
            <person name="Nazario-Yepiz N.O."/>
            <person name="Carvalho A.B."/>
        </authorList>
    </citation>
    <scope>NUCLEOTIDE SEQUENCE [LARGE SCALE GENOMIC DNA]</scope>
    <source>
        <strain evidence="10">Navoj_Jal97</strain>
        <tissue evidence="10">Whole organism</tissue>
    </source>
</reference>
<comment type="caution">
    <text evidence="10">The sequence shown here is derived from an EMBL/GenBank/DDBJ whole genome shotgun (WGS) entry which is preliminary data.</text>
</comment>
<evidence type="ECO:0000256" key="8">
    <source>
        <dbReference type="SAM" id="Coils"/>
    </source>
</evidence>
<dbReference type="EMBL" id="LSRL02000089">
    <property type="protein sequence ID" value="TDG44981.1"/>
    <property type="molecule type" value="Genomic_DNA"/>
</dbReference>
<evidence type="ECO:0000256" key="9">
    <source>
        <dbReference type="SAM" id="Phobius"/>
    </source>
</evidence>
<dbReference type="InterPro" id="IPR027960">
    <property type="entry name" value="DUF4519"/>
</dbReference>
<comment type="similarity">
    <text evidence="2">Belongs to the SMCO4 family.</text>
</comment>
<keyword evidence="6 8" id="KW-0175">Coiled coil</keyword>
<proteinExistence type="inferred from homology"/>
<feature type="transmembrane region" description="Helical" evidence="9">
    <location>
        <begin position="71"/>
        <end position="92"/>
    </location>
</feature>
<dbReference type="OrthoDB" id="10266771at2759"/>
<evidence type="ECO:0000313" key="11">
    <source>
        <dbReference type="Proteomes" id="UP000295192"/>
    </source>
</evidence>
<evidence type="ECO:0000313" key="10">
    <source>
        <dbReference type="EMBL" id="TDG44981.1"/>
    </source>
</evidence>
<dbReference type="PANTHER" id="PTHR34644">
    <property type="entry name" value="SINGLE-PASS MEMBRANE AND COILED-COIL DOMAIN-CONTAINING PROTEIN 4"/>
    <property type="match status" value="1"/>
</dbReference>
<sequence>MVMDELWFGQNVGRWPLVTGDWRLANASLPMHKLGLQLVQTNMRQLKGKVKETRKQKKERKLENAQMQSKIGTVVLPALGAIAMMIVAFVYLKTRPAVLA</sequence>
<evidence type="ECO:0000256" key="5">
    <source>
        <dbReference type="ARBA" id="ARBA00022989"/>
    </source>
</evidence>
<evidence type="ECO:0000256" key="4">
    <source>
        <dbReference type="ARBA" id="ARBA00022692"/>
    </source>
</evidence>
<evidence type="ECO:0000256" key="1">
    <source>
        <dbReference type="ARBA" id="ARBA00004167"/>
    </source>
</evidence>
<evidence type="ECO:0000256" key="7">
    <source>
        <dbReference type="ARBA" id="ARBA00023136"/>
    </source>
</evidence>
<protein>
    <recommendedName>
        <fullName evidence="3">Single-pass membrane and coiled-coil domain-containing protein 4 homolog</fullName>
    </recommendedName>
</protein>
<name>A0A484BAZ6_DRONA</name>
<gene>
    <name evidence="10" type="ORF">AWZ03_008603</name>
</gene>
<keyword evidence="4 9" id="KW-0812">Transmembrane</keyword>
<keyword evidence="5 9" id="KW-1133">Transmembrane helix</keyword>
<comment type="subcellular location">
    <subcellularLocation>
        <location evidence="1">Membrane</location>
        <topology evidence="1">Single-pass membrane protein</topology>
    </subcellularLocation>
</comment>
<dbReference type="Proteomes" id="UP000295192">
    <property type="component" value="Unassembled WGS sequence"/>
</dbReference>
<dbReference type="Pfam" id="PF15012">
    <property type="entry name" value="DUF4519"/>
    <property type="match status" value="1"/>
</dbReference>
<keyword evidence="11" id="KW-1185">Reference proteome</keyword>
<keyword evidence="7 9" id="KW-0472">Membrane</keyword>
<dbReference type="AlphaFoldDB" id="A0A484BAZ6"/>
<dbReference type="GO" id="GO:0016020">
    <property type="term" value="C:membrane"/>
    <property type="evidence" value="ECO:0007669"/>
    <property type="project" value="UniProtKB-SubCell"/>
</dbReference>